<name>A0A1S7LL88_MAGMO</name>
<dbReference type="GO" id="GO:0006355">
    <property type="term" value="P:regulation of DNA-templated transcription"/>
    <property type="evidence" value="ECO:0007669"/>
    <property type="project" value="InterPro"/>
</dbReference>
<dbReference type="InterPro" id="IPR002078">
    <property type="entry name" value="Sigma_54_int"/>
</dbReference>
<proteinExistence type="predicted"/>
<dbReference type="Gene3D" id="3.40.50.300">
    <property type="entry name" value="P-loop containing nucleotide triphosphate hydrolases"/>
    <property type="match status" value="1"/>
</dbReference>
<dbReference type="PANTHER" id="PTHR32071:SF57">
    <property type="entry name" value="C4-DICARBOXYLATE TRANSPORT TRANSCRIPTIONAL REGULATORY PROTEIN DCTD"/>
    <property type="match status" value="1"/>
</dbReference>
<dbReference type="SUPFAM" id="SSF46689">
    <property type="entry name" value="Homeodomain-like"/>
    <property type="match status" value="1"/>
</dbReference>
<protein>
    <submittedName>
        <fullName evidence="6">Putative sigma54 specific transcriptional regulator, Fis family</fullName>
    </submittedName>
</protein>
<dbReference type="EMBL" id="LO017727">
    <property type="protein sequence ID" value="CRH07722.1"/>
    <property type="molecule type" value="Genomic_DNA"/>
</dbReference>
<evidence type="ECO:0000313" key="6">
    <source>
        <dbReference type="EMBL" id="CRH07722.1"/>
    </source>
</evidence>
<dbReference type="FunFam" id="3.40.50.300:FF:000006">
    <property type="entry name" value="DNA-binding transcriptional regulator NtrC"/>
    <property type="match status" value="1"/>
</dbReference>
<evidence type="ECO:0000259" key="5">
    <source>
        <dbReference type="PROSITE" id="PS50045"/>
    </source>
</evidence>
<dbReference type="InterPro" id="IPR003593">
    <property type="entry name" value="AAA+_ATPase"/>
</dbReference>
<dbReference type="CDD" id="cd00009">
    <property type="entry name" value="AAA"/>
    <property type="match status" value="1"/>
</dbReference>
<evidence type="ECO:0000256" key="2">
    <source>
        <dbReference type="ARBA" id="ARBA00022840"/>
    </source>
</evidence>
<keyword evidence="3" id="KW-0805">Transcription regulation</keyword>
<reference evidence="6" key="1">
    <citation type="submission" date="2015-04" db="EMBL/GenBank/DDBJ databases">
        <authorList>
            <person name="Syromyatnikov M.Y."/>
            <person name="Popov V.N."/>
        </authorList>
    </citation>
    <scope>NUCLEOTIDE SEQUENCE</scope>
    <source>
        <strain evidence="6">MO-1</strain>
    </source>
</reference>
<feature type="domain" description="Sigma-54 factor interaction" evidence="5">
    <location>
        <begin position="7"/>
        <end position="234"/>
    </location>
</feature>
<accession>A0A1S7LL88</accession>
<dbReference type="Pfam" id="PF25601">
    <property type="entry name" value="AAA_lid_14"/>
    <property type="match status" value="1"/>
</dbReference>
<dbReference type="Pfam" id="PF00158">
    <property type="entry name" value="Sigma54_activat"/>
    <property type="match status" value="1"/>
</dbReference>
<dbReference type="Pfam" id="PF02954">
    <property type="entry name" value="HTH_8"/>
    <property type="match status" value="1"/>
</dbReference>
<sequence length="313" mass="34381">MSIPSPFLTRTPELQSVLRAATLVAQTDVPVLVQGERGSGKAQLAYTIHQESPRRQAALVNVKCATLQGEMAESTLFGHLAGVGHEKAHGGLIGQAVGGTLFLDEVEALPLELQAKLLPLLEQGLATPVGSTQPHRVDVRLIISSHVDLARRVADGRFREDLFYRINMAPLTLLPLRDRPADIPLLVKQHLATAAQQFDQKTPRLARNAMQALKQYNWPGNMQALQNLCTQLAIYHGDRTVEVEDLPLQQGGEVVREDPFVLPHGGVDLANLERELIEQALSRCTGNKSKAARLLGLTRDTLLYRLKKYAIEA</sequence>
<dbReference type="SUPFAM" id="SSF52540">
    <property type="entry name" value="P-loop containing nucleoside triphosphate hydrolases"/>
    <property type="match status" value="1"/>
</dbReference>
<evidence type="ECO:0000256" key="3">
    <source>
        <dbReference type="ARBA" id="ARBA00023015"/>
    </source>
</evidence>
<organism evidence="6">
    <name type="scientific">Magnetococcus massalia (strain MO-1)</name>
    <dbReference type="NCBI Taxonomy" id="451514"/>
    <lineage>
        <taxon>Bacteria</taxon>
        <taxon>Pseudomonadati</taxon>
        <taxon>Pseudomonadota</taxon>
        <taxon>Magnetococcia</taxon>
        <taxon>Magnetococcales</taxon>
        <taxon>Magnetococcaceae</taxon>
        <taxon>Magnetococcus</taxon>
    </lineage>
</organism>
<dbReference type="AlphaFoldDB" id="A0A1S7LL88"/>
<keyword evidence="2" id="KW-0067">ATP-binding</keyword>
<dbReference type="InterPro" id="IPR002197">
    <property type="entry name" value="HTH_Fis"/>
</dbReference>
<dbReference type="InterPro" id="IPR058031">
    <property type="entry name" value="AAA_lid_NorR"/>
</dbReference>
<dbReference type="Gene3D" id="1.10.10.60">
    <property type="entry name" value="Homeodomain-like"/>
    <property type="match status" value="1"/>
</dbReference>
<dbReference type="GO" id="GO:0000160">
    <property type="term" value="P:phosphorelay signal transduction system"/>
    <property type="evidence" value="ECO:0007669"/>
    <property type="project" value="UniProtKB-KW"/>
</dbReference>
<evidence type="ECO:0000256" key="1">
    <source>
        <dbReference type="ARBA" id="ARBA00022741"/>
    </source>
</evidence>
<evidence type="ECO:0000256" key="4">
    <source>
        <dbReference type="ARBA" id="ARBA00023163"/>
    </source>
</evidence>
<dbReference type="PRINTS" id="PR01590">
    <property type="entry name" value="HTHFIS"/>
</dbReference>
<keyword evidence="4" id="KW-0804">Transcription</keyword>
<dbReference type="GO" id="GO:0043565">
    <property type="term" value="F:sequence-specific DNA binding"/>
    <property type="evidence" value="ECO:0007669"/>
    <property type="project" value="InterPro"/>
</dbReference>
<dbReference type="SMART" id="SM00382">
    <property type="entry name" value="AAA"/>
    <property type="match status" value="1"/>
</dbReference>
<dbReference type="PROSITE" id="PS50045">
    <property type="entry name" value="SIGMA54_INTERACT_4"/>
    <property type="match status" value="1"/>
</dbReference>
<gene>
    <name evidence="6" type="ORF">MAGMO_3586</name>
</gene>
<dbReference type="InterPro" id="IPR027417">
    <property type="entry name" value="P-loop_NTPase"/>
</dbReference>
<keyword evidence="1" id="KW-0547">Nucleotide-binding</keyword>
<dbReference type="InterPro" id="IPR009057">
    <property type="entry name" value="Homeodomain-like_sf"/>
</dbReference>
<dbReference type="Gene3D" id="1.10.8.60">
    <property type="match status" value="1"/>
</dbReference>
<dbReference type="PANTHER" id="PTHR32071">
    <property type="entry name" value="TRANSCRIPTIONAL REGULATORY PROTEIN"/>
    <property type="match status" value="1"/>
</dbReference>
<dbReference type="GO" id="GO:0005524">
    <property type="term" value="F:ATP binding"/>
    <property type="evidence" value="ECO:0007669"/>
    <property type="project" value="UniProtKB-KW"/>
</dbReference>